<protein>
    <recommendedName>
        <fullName evidence="6">RING-type domain-containing protein</fullName>
    </recommendedName>
</protein>
<dbReference type="EMBL" id="JACMSC010000007">
    <property type="protein sequence ID" value="KAG6515447.1"/>
    <property type="molecule type" value="Genomic_DNA"/>
</dbReference>
<dbReference type="InterPro" id="IPR051834">
    <property type="entry name" value="RING_finger_E3_ligase"/>
</dbReference>
<dbReference type="PANTHER" id="PTHR45931">
    <property type="entry name" value="SI:CH211-59O9.10"/>
    <property type="match status" value="1"/>
</dbReference>
<sequence length="824" mass="92252">MDPHLVLEIPDTPERLVQLVESSPGSSPMETNFSPSPQHQDTEHFLLENSCHSRDVGSRDVSRTSKIDQTKHIYRKEKLGQVYSGIFGKRPLLGSSSEVGQTRVERTDLKYDTLATRNDDIFKVAERKMQKKSLGENNELLRSPGRDGLLVSQSSVGQPESETDIILTRKGKRILQDSSMKFQDKGKGVSSSCDSHSESHCELSSATHDGIYQKPRMQRHLVRNGRISPCNTARIRIASEVHSQNGTIYSNGRNFYPATEISDCHKNHGDNWAVSHPVDDREGIGLIGMLNNVNTSHQTLTAPDSEDGHNGISHCELSSATHDGISQKPNVQRHLVRNRCISPCNIARTRIASEVHSQNGTIYSNGRKFSPATEVSGRHKNHGDTWAVSHPVDEREEIGLIGVLNNVSAPRQTLTASDSEVRHNDDDKGKTICDTMMTDRQSGNLPPYRSYRSAGQEVTNIESCAQGIEDLCWTQNETSKGHMPSSRNEDGIETTDQLNIVLENHETSALPRSNLRAERSFSRSNSENWRKRYTDGKRKHGSTPEVSYLGTSCQPLKSRTTGTHSSRQRGIILGPVIEVDELHSPGSSSSDSSSAKARQIESDELLAQQLQEQLYNESESLITFDSEVIDEAIARQLQEEENSQRASLHSDQIQHNHRSRLLARLHSQQSQPSRNYIPRSANYRNGLSARRPRLMRDIEFDDLDMQTGLDAFEEMEVGIDLGSHIFASNFLHSHSYFAEGDYETLLALDDNNHQHTGATANQINQLPQSTVQTDNMEPCAICIDKPSIGEIIRHLPCLHKFHKDCIDQWLRRKMSCPVCKSSIT</sequence>
<comment type="caution">
    <text evidence="7">The sequence shown here is derived from an EMBL/GenBank/DDBJ whole genome shotgun (WGS) entry which is preliminary data.</text>
</comment>
<evidence type="ECO:0000256" key="5">
    <source>
        <dbReference type="SAM" id="MobiDB-lite"/>
    </source>
</evidence>
<evidence type="ECO:0000256" key="3">
    <source>
        <dbReference type="ARBA" id="ARBA00022833"/>
    </source>
</evidence>
<organism evidence="7 8">
    <name type="scientific">Zingiber officinale</name>
    <name type="common">Ginger</name>
    <name type="synonym">Amomum zingiber</name>
    <dbReference type="NCBI Taxonomy" id="94328"/>
    <lineage>
        <taxon>Eukaryota</taxon>
        <taxon>Viridiplantae</taxon>
        <taxon>Streptophyta</taxon>
        <taxon>Embryophyta</taxon>
        <taxon>Tracheophyta</taxon>
        <taxon>Spermatophyta</taxon>
        <taxon>Magnoliopsida</taxon>
        <taxon>Liliopsida</taxon>
        <taxon>Zingiberales</taxon>
        <taxon>Zingiberaceae</taxon>
        <taxon>Zingiber</taxon>
    </lineage>
</organism>
<feature type="domain" description="RING-type" evidence="6">
    <location>
        <begin position="779"/>
        <end position="820"/>
    </location>
</feature>
<keyword evidence="8" id="KW-1185">Reference proteome</keyword>
<feature type="region of interest" description="Disordered" evidence="5">
    <location>
        <begin position="363"/>
        <end position="385"/>
    </location>
</feature>
<evidence type="ECO:0000256" key="1">
    <source>
        <dbReference type="ARBA" id="ARBA00022723"/>
    </source>
</evidence>
<evidence type="ECO:0000256" key="4">
    <source>
        <dbReference type="PROSITE-ProRule" id="PRU00175"/>
    </source>
</evidence>
<evidence type="ECO:0000313" key="7">
    <source>
        <dbReference type="EMBL" id="KAG6515447.1"/>
    </source>
</evidence>
<evidence type="ECO:0000313" key="8">
    <source>
        <dbReference type="Proteomes" id="UP000734854"/>
    </source>
</evidence>
<feature type="region of interest" description="Disordered" evidence="5">
    <location>
        <begin position="413"/>
        <end position="447"/>
    </location>
</feature>
<gene>
    <name evidence="7" type="ORF">ZIOFF_025859</name>
</gene>
<reference evidence="7 8" key="1">
    <citation type="submission" date="2020-08" db="EMBL/GenBank/DDBJ databases">
        <title>Plant Genome Project.</title>
        <authorList>
            <person name="Zhang R.-G."/>
        </authorList>
    </citation>
    <scope>NUCLEOTIDE SEQUENCE [LARGE SCALE GENOMIC DNA]</scope>
    <source>
        <tissue evidence="7">Rhizome</tissue>
    </source>
</reference>
<accession>A0A8J5LHI2</accession>
<dbReference type="OrthoDB" id="8062037at2759"/>
<dbReference type="InterPro" id="IPR001841">
    <property type="entry name" value="Znf_RING"/>
</dbReference>
<feature type="region of interest" description="Disordered" evidence="5">
    <location>
        <begin position="515"/>
        <end position="569"/>
    </location>
</feature>
<dbReference type="GO" id="GO:0061630">
    <property type="term" value="F:ubiquitin protein ligase activity"/>
    <property type="evidence" value="ECO:0007669"/>
    <property type="project" value="TreeGrafter"/>
</dbReference>
<dbReference type="SMART" id="SM00184">
    <property type="entry name" value="RING"/>
    <property type="match status" value="1"/>
</dbReference>
<dbReference type="GO" id="GO:0006511">
    <property type="term" value="P:ubiquitin-dependent protein catabolic process"/>
    <property type="evidence" value="ECO:0007669"/>
    <property type="project" value="TreeGrafter"/>
</dbReference>
<dbReference type="AlphaFoldDB" id="A0A8J5LHI2"/>
<feature type="compositionally biased region" description="Basic and acidic residues" evidence="5">
    <location>
        <begin position="419"/>
        <end position="431"/>
    </location>
</feature>
<feature type="compositionally biased region" description="Polar residues" evidence="5">
    <location>
        <begin position="549"/>
        <end position="565"/>
    </location>
</feature>
<proteinExistence type="predicted"/>
<dbReference type="GO" id="GO:0005634">
    <property type="term" value="C:nucleus"/>
    <property type="evidence" value="ECO:0007669"/>
    <property type="project" value="TreeGrafter"/>
</dbReference>
<dbReference type="FunFam" id="3.30.40.10:FF:000594">
    <property type="entry name" value="RING/U-box superfamily protein"/>
    <property type="match status" value="1"/>
</dbReference>
<dbReference type="GO" id="GO:0008270">
    <property type="term" value="F:zinc ion binding"/>
    <property type="evidence" value="ECO:0007669"/>
    <property type="project" value="UniProtKB-KW"/>
</dbReference>
<feature type="compositionally biased region" description="Low complexity" evidence="5">
    <location>
        <begin position="584"/>
        <end position="594"/>
    </location>
</feature>
<keyword evidence="1" id="KW-0479">Metal-binding</keyword>
<dbReference type="PROSITE" id="PS50089">
    <property type="entry name" value="ZF_RING_2"/>
    <property type="match status" value="1"/>
</dbReference>
<dbReference type="PANTHER" id="PTHR45931:SF25">
    <property type="entry name" value="E3 UBIQUITIN-PROTEIN LIGASE RLIM-LIKE ISOFORM X1"/>
    <property type="match status" value="1"/>
</dbReference>
<dbReference type="CDD" id="cd16454">
    <property type="entry name" value="RING-H2_PA-TM-RING"/>
    <property type="match status" value="1"/>
</dbReference>
<dbReference type="Proteomes" id="UP000734854">
    <property type="component" value="Unassembled WGS sequence"/>
</dbReference>
<feature type="region of interest" description="Disordered" evidence="5">
    <location>
        <begin position="581"/>
        <end position="600"/>
    </location>
</feature>
<keyword evidence="3" id="KW-0862">Zinc</keyword>
<evidence type="ECO:0000259" key="6">
    <source>
        <dbReference type="PROSITE" id="PS50089"/>
    </source>
</evidence>
<keyword evidence="2 4" id="KW-0863">Zinc-finger</keyword>
<evidence type="ECO:0000256" key="2">
    <source>
        <dbReference type="ARBA" id="ARBA00022771"/>
    </source>
</evidence>
<dbReference type="Pfam" id="PF13639">
    <property type="entry name" value="zf-RING_2"/>
    <property type="match status" value="1"/>
</dbReference>
<name>A0A8J5LHI2_ZINOF</name>